<dbReference type="PANTHER" id="PTHR32552:SF81">
    <property type="entry name" value="TONB-DEPENDENT OUTER MEMBRANE RECEPTOR"/>
    <property type="match status" value="1"/>
</dbReference>
<dbReference type="Pfam" id="PF07715">
    <property type="entry name" value="Plug"/>
    <property type="match status" value="1"/>
</dbReference>
<evidence type="ECO:0000259" key="14">
    <source>
        <dbReference type="Pfam" id="PF07715"/>
    </source>
</evidence>
<dbReference type="InterPro" id="IPR036942">
    <property type="entry name" value="Beta-barrel_TonB_sf"/>
</dbReference>
<dbReference type="PANTHER" id="PTHR32552">
    <property type="entry name" value="FERRICHROME IRON RECEPTOR-RELATED"/>
    <property type="match status" value="1"/>
</dbReference>
<evidence type="ECO:0000256" key="4">
    <source>
        <dbReference type="ARBA" id="ARBA00022496"/>
    </source>
</evidence>
<keyword evidence="5 11" id="KW-0812">Transmembrane</keyword>
<keyword evidence="2 11" id="KW-0813">Transport</keyword>
<keyword evidence="10 11" id="KW-0998">Cell outer membrane</keyword>
<dbReference type="GO" id="GO:0009279">
    <property type="term" value="C:cell outer membrane"/>
    <property type="evidence" value="ECO:0007669"/>
    <property type="project" value="UniProtKB-SubCell"/>
</dbReference>
<dbReference type="Proteomes" id="UP001409585">
    <property type="component" value="Unassembled WGS sequence"/>
</dbReference>
<keyword evidence="3 11" id="KW-1134">Transmembrane beta strand</keyword>
<evidence type="ECO:0000256" key="9">
    <source>
        <dbReference type="ARBA" id="ARBA00023136"/>
    </source>
</evidence>
<keyword evidence="7" id="KW-0406">Ion transport</keyword>
<evidence type="ECO:0000256" key="2">
    <source>
        <dbReference type="ARBA" id="ARBA00022448"/>
    </source>
</evidence>
<dbReference type="InterPro" id="IPR000531">
    <property type="entry name" value="Beta-barrel_TonB"/>
</dbReference>
<evidence type="ECO:0000256" key="7">
    <source>
        <dbReference type="ARBA" id="ARBA00023065"/>
    </source>
</evidence>
<sequence length="808" mass="87127">MHCKPRSISTTLASMVFAPLSVAIQAESQLEEIVVTAQRKAESLQDAAIAIEAVTGQGLQKSGITNAYELSKAVPALTINNGGGGASALYIRGVGNRTNSAYIDPAVAMSYDGVFMGRASAASGSSFYDLERVEVLKGPQGTLYGRNATGGAINILPAKPVLGETSGFATLEGGNFNNTQIQAGINIALGDNTALRFAGNNKERDGYNDDGTSDDDTQSFRAQLLTEPSDALSIRIGFDYTDIGGVGSGATYTGNYMSQGLGDYALVESGLDIDAGMNTAQANAYRTTLLGAPGFGFLNPIQDNWYVDNQFFGVNAEITYELDSGTLTLISAWRKSEQDSKFGVPGFNSGWFTEEDDQASVEVRYSSSIGETADYIVGAYYIEESIKGDNTFNQEYVLPLQEFSQDSESLAAFGQFTWHLADDLRLVTGARYTKDEKTMQGAIDNYITFCGAPPPGLVTPPDSFALGCATSGNLPVYPTLDTVAQADNWLADEGWAAAFIPVNDHVTVIPLTTGVGTILHVNTETDDSYSESEFTYRLAMEWDVGEDSMLYASYETGYRSGGFQLAAAPTYDPEYLDAFTIGSKNRFFNNTLQLNAELFYWQYEDQQISYFTLADGVLENLTDNVGSATSKGVDIDAIWAVAEATTLNFKAQYLNATYDDLHFESAPPRDNINCPSTITGATSDGTPTLDFNCSGNDAVFSPELTLGLGIEQVVNLGSVDLIASLNTRWVDDQVTGFWNLEHERIEAYTTTDLSLTLEATSGKWSVTGYGLNLEDERRIEATQASPMGMAMTTYGAPLTYGLRLNVNF</sequence>
<dbReference type="GO" id="GO:0006826">
    <property type="term" value="P:iron ion transport"/>
    <property type="evidence" value="ECO:0007669"/>
    <property type="project" value="UniProtKB-KW"/>
</dbReference>
<evidence type="ECO:0000256" key="11">
    <source>
        <dbReference type="PROSITE-ProRule" id="PRU01360"/>
    </source>
</evidence>
<dbReference type="PROSITE" id="PS52016">
    <property type="entry name" value="TONB_DEPENDENT_REC_3"/>
    <property type="match status" value="1"/>
</dbReference>
<dbReference type="InterPro" id="IPR039426">
    <property type="entry name" value="TonB-dep_rcpt-like"/>
</dbReference>
<evidence type="ECO:0000256" key="8">
    <source>
        <dbReference type="ARBA" id="ARBA00023077"/>
    </source>
</evidence>
<dbReference type="RefSeq" id="WP_345426845.1">
    <property type="nucleotide sequence ID" value="NZ_AP031496.1"/>
</dbReference>
<protein>
    <recommendedName>
        <fullName evidence="17">TonB-dependent receptor</fullName>
    </recommendedName>
</protein>
<keyword evidence="6" id="KW-0408">Iron</keyword>
<evidence type="ECO:0000256" key="3">
    <source>
        <dbReference type="ARBA" id="ARBA00022452"/>
    </source>
</evidence>
<comment type="similarity">
    <text evidence="11 12">Belongs to the TonB-dependent receptor family.</text>
</comment>
<feature type="domain" description="TonB-dependent receptor-like beta-barrel" evidence="13">
    <location>
        <begin position="291"/>
        <end position="773"/>
    </location>
</feature>
<proteinExistence type="inferred from homology"/>
<evidence type="ECO:0000256" key="5">
    <source>
        <dbReference type="ARBA" id="ARBA00022692"/>
    </source>
</evidence>
<evidence type="ECO:0000259" key="13">
    <source>
        <dbReference type="Pfam" id="PF00593"/>
    </source>
</evidence>
<evidence type="ECO:0000313" key="16">
    <source>
        <dbReference type="Proteomes" id="UP001409585"/>
    </source>
</evidence>
<dbReference type="EMBL" id="BAABLX010000073">
    <property type="protein sequence ID" value="GAA4956718.1"/>
    <property type="molecule type" value="Genomic_DNA"/>
</dbReference>
<keyword evidence="16" id="KW-1185">Reference proteome</keyword>
<organism evidence="15 16">
    <name type="scientific">Halioxenophilus aromaticivorans</name>
    <dbReference type="NCBI Taxonomy" id="1306992"/>
    <lineage>
        <taxon>Bacteria</taxon>
        <taxon>Pseudomonadati</taxon>
        <taxon>Pseudomonadota</taxon>
        <taxon>Gammaproteobacteria</taxon>
        <taxon>Alteromonadales</taxon>
        <taxon>Alteromonadaceae</taxon>
        <taxon>Halioxenophilus</taxon>
    </lineage>
</organism>
<gene>
    <name evidence="15" type="ORF">GCM10025791_41330</name>
</gene>
<reference evidence="16" key="1">
    <citation type="journal article" date="2019" name="Int. J. Syst. Evol. Microbiol.">
        <title>The Global Catalogue of Microorganisms (GCM) 10K type strain sequencing project: providing services to taxonomists for standard genome sequencing and annotation.</title>
        <authorList>
            <consortium name="The Broad Institute Genomics Platform"/>
            <consortium name="The Broad Institute Genome Sequencing Center for Infectious Disease"/>
            <person name="Wu L."/>
            <person name="Ma J."/>
        </authorList>
    </citation>
    <scope>NUCLEOTIDE SEQUENCE [LARGE SCALE GENOMIC DNA]</scope>
    <source>
        <strain evidence="16">JCM 19134</strain>
    </source>
</reference>
<dbReference type="AlphaFoldDB" id="A0AAV3U810"/>
<dbReference type="Gene3D" id="2.40.170.20">
    <property type="entry name" value="TonB-dependent receptor, beta-barrel domain"/>
    <property type="match status" value="2"/>
</dbReference>
<dbReference type="Pfam" id="PF00593">
    <property type="entry name" value="TonB_dep_Rec_b-barrel"/>
    <property type="match status" value="1"/>
</dbReference>
<evidence type="ECO:0000256" key="10">
    <source>
        <dbReference type="ARBA" id="ARBA00023237"/>
    </source>
</evidence>
<comment type="subcellular location">
    <subcellularLocation>
        <location evidence="1 11">Cell outer membrane</location>
        <topology evidence="1 11">Multi-pass membrane protein</topology>
    </subcellularLocation>
</comment>
<comment type="caution">
    <text evidence="15">The sequence shown here is derived from an EMBL/GenBank/DDBJ whole genome shotgun (WGS) entry which is preliminary data.</text>
</comment>
<evidence type="ECO:0000256" key="1">
    <source>
        <dbReference type="ARBA" id="ARBA00004571"/>
    </source>
</evidence>
<feature type="domain" description="TonB-dependent receptor plug" evidence="14">
    <location>
        <begin position="44"/>
        <end position="152"/>
    </location>
</feature>
<dbReference type="InterPro" id="IPR012910">
    <property type="entry name" value="Plug_dom"/>
</dbReference>
<evidence type="ECO:0008006" key="17">
    <source>
        <dbReference type="Google" id="ProtNLM"/>
    </source>
</evidence>
<dbReference type="SUPFAM" id="SSF56935">
    <property type="entry name" value="Porins"/>
    <property type="match status" value="1"/>
</dbReference>
<keyword evidence="9 11" id="KW-0472">Membrane</keyword>
<keyword evidence="4" id="KW-0410">Iron transport</keyword>
<evidence type="ECO:0000256" key="12">
    <source>
        <dbReference type="RuleBase" id="RU003357"/>
    </source>
</evidence>
<accession>A0AAV3U810</accession>
<keyword evidence="8 12" id="KW-0798">TonB box</keyword>
<name>A0AAV3U810_9ALTE</name>
<evidence type="ECO:0000313" key="15">
    <source>
        <dbReference type="EMBL" id="GAA4956718.1"/>
    </source>
</evidence>
<evidence type="ECO:0000256" key="6">
    <source>
        <dbReference type="ARBA" id="ARBA00023004"/>
    </source>
</evidence>